<reference evidence="1 2" key="1">
    <citation type="journal article" date="2011" name="Stand. Genomic Sci.">
        <title>Complete genome sequence of Deinococcus maricopensis type strain (LB-34).</title>
        <authorList>
            <person name="Pukall R."/>
            <person name="Zeytun A."/>
            <person name="Lucas S."/>
            <person name="Lapidus A."/>
            <person name="Hammon N."/>
            <person name="Deshpande S."/>
            <person name="Nolan M."/>
            <person name="Cheng J.F."/>
            <person name="Pitluck S."/>
            <person name="Liolios K."/>
            <person name="Pagani I."/>
            <person name="Mikhailova N."/>
            <person name="Ivanova N."/>
            <person name="Mavromatis K."/>
            <person name="Pati A."/>
            <person name="Tapia R."/>
            <person name="Han C."/>
            <person name="Goodwin L."/>
            <person name="Chen A."/>
            <person name="Palaniappan K."/>
            <person name="Land M."/>
            <person name="Hauser L."/>
            <person name="Chang Y.J."/>
            <person name="Jeffries C.D."/>
            <person name="Brambilla E.M."/>
            <person name="Rohde M."/>
            <person name="Goker M."/>
            <person name="Detter J.C."/>
            <person name="Woyke T."/>
            <person name="Bristow J."/>
            <person name="Eisen J.A."/>
            <person name="Markowitz V."/>
            <person name="Hugenholtz P."/>
            <person name="Kyrpides N.C."/>
            <person name="Klenk H.P."/>
        </authorList>
    </citation>
    <scope>NUCLEOTIDE SEQUENCE [LARGE SCALE GENOMIC DNA]</scope>
    <source>
        <strain evidence="2">DSM 21211 / LMG 22137 / NRRL B-23946 / LB-34</strain>
    </source>
</reference>
<dbReference type="RefSeq" id="WP_013556354.1">
    <property type="nucleotide sequence ID" value="NC_014958.1"/>
</dbReference>
<reference evidence="2" key="2">
    <citation type="submission" date="2011-01" db="EMBL/GenBank/DDBJ databases">
        <title>The complete genome of Deinococcus maricopensis DSM 21211.</title>
        <authorList>
            <consortium name="US DOE Joint Genome Institute (JGI-PGF)"/>
            <person name="Lucas S."/>
            <person name="Copeland A."/>
            <person name="Lapidus A."/>
            <person name="Goodwin L."/>
            <person name="Pitluck S."/>
            <person name="Kyrpides N."/>
            <person name="Mavromatis K."/>
            <person name="Pagani I."/>
            <person name="Ivanova N."/>
            <person name="Ovchinnikova G."/>
            <person name="Zeytun A."/>
            <person name="Detter J.C."/>
            <person name="Han C."/>
            <person name="Land M."/>
            <person name="Hauser L."/>
            <person name="Markowitz V."/>
            <person name="Cheng J.-F."/>
            <person name="Hugenholtz P."/>
            <person name="Woyke T."/>
            <person name="Wu D."/>
            <person name="Pukall R."/>
            <person name="Gehrich-Schroeter G."/>
            <person name="Brambilla E."/>
            <person name="Klenk H.-P."/>
            <person name="Eisen J.A."/>
        </authorList>
    </citation>
    <scope>NUCLEOTIDE SEQUENCE [LARGE SCALE GENOMIC DNA]</scope>
    <source>
        <strain evidence="2">DSM 21211 / LMG 22137 / NRRL B-23946 / LB-34</strain>
    </source>
</reference>
<evidence type="ECO:0000313" key="1">
    <source>
        <dbReference type="EMBL" id="ADV66849.1"/>
    </source>
</evidence>
<evidence type="ECO:0000313" key="2">
    <source>
        <dbReference type="Proteomes" id="UP000008635"/>
    </source>
</evidence>
<name>E8U710_DEIML</name>
<gene>
    <name evidence="1" type="ordered locus">Deima_1198</name>
</gene>
<dbReference type="EMBL" id="CP002454">
    <property type="protein sequence ID" value="ADV66849.1"/>
    <property type="molecule type" value="Genomic_DNA"/>
</dbReference>
<dbReference type="HOGENOM" id="CLU_3167160_0_0_0"/>
<proteinExistence type="predicted"/>
<dbReference type="KEGG" id="dmr:Deima_1198"/>
<accession>E8U710</accession>
<dbReference type="AlphaFoldDB" id="E8U710"/>
<sequence length="47" mass="5727" precursor="true">MKAAVFRSWWKSWWKVLWPGFASWHFLIPALPTLVRARVVEGRCWLR</sequence>
<protein>
    <submittedName>
        <fullName evidence="1">Uncharacterized protein</fullName>
    </submittedName>
</protein>
<dbReference type="Proteomes" id="UP000008635">
    <property type="component" value="Chromosome"/>
</dbReference>
<organism evidence="1 2">
    <name type="scientific">Deinococcus maricopensis (strain DSM 21211 / LMG 22137 / NRRL B-23946 / LB-34)</name>
    <dbReference type="NCBI Taxonomy" id="709986"/>
    <lineage>
        <taxon>Bacteria</taxon>
        <taxon>Thermotogati</taxon>
        <taxon>Deinococcota</taxon>
        <taxon>Deinococci</taxon>
        <taxon>Deinococcales</taxon>
        <taxon>Deinococcaceae</taxon>
        <taxon>Deinococcus</taxon>
    </lineage>
</organism>
<keyword evidence="2" id="KW-1185">Reference proteome</keyword>